<dbReference type="GO" id="GO:0003676">
    <property type="term" value="F:nucleic acid binding"/>
    <property type="evidence" value="ECO:0007669"/>
    <property type="project" value="InterPro"/>
</dbReference>
<organism evidence="2 3">
    <name type="scientific">Candidatus Regiella insecticola LSR1</name>
    <dbReference type="NCBI Taxonomy" id="663321"/>
    <lineage>
        <taxon>Bacteria</taxon>
        <taxon>Pseudomonadati</taxon>
        <taxon>Pseudomonadota</taxon>
        <taxon>Gammaproteobacteria</taxon>
        <taxon>Enterobacterales</taxon>
        <taxon>Enterobacteriaceae</taxon>
        <taxon>aphid secondary symbionts</taxon>
        <taxon>Candidatus Regiella</taxon>
    </lineage>
</organism>
<evidence type="ECO:0000313" key="3">
    <source>
        <dbReference type="Proteomes" id="UP000005726"/>
    </source>
</evidence>
<accession>E0WQX7</accession>
<evidence type="ECO:0000313" key="2">
    <source>
        <dbReference type="EMBL" id="EFL92537.1"/>
    </source>
</evidence>
<dbReference type="InterPro" id="IPR012337">
    <property type="entry name" value="RNaseH-like_sf"/>
</dbReference>
<dbReference type="GO" id="GO:0015074">
    <property type="term" value="P:DNA integration"/>
    <property type="evidence" value="ECO:0007669"/>
    <property type="project" value="InterPro"/>
</dbReference>
<sequence>MTRSEHNAVRGKMIIPEQRQSIMMWITEATQAGARQQQACLLIGLSTRTLQRWQKAIEQVDGRTRRTAPPPHKLSPCERAKLLEITSSAKFAHLPPSQIVPMLADEGLYFASESTFYRVLRDARQLKHRRAERQAKPRFKLRALCATAPNQLYSWDITYLPSRIKGQYFYLYLFLDIFSRKIVGWQVYAEESAQHASDMIKDICQREGILPGQVTLHSDNGSPMKGAILLFTLETLGIATSLSRPSLSNDNPYSESAFKTLKYRPEYPVNPFDNLQDARAWVEHVVHWYNQEHRHSAIEFVTPAQRHAGLDKALLAQRNTVYEKARAANPTRWAGQIRQWPYVKEVHLNPQKSREKKVKPDAKKAA</sequence>
<protein>
    <submittedName>
        <fullName evidence="2">ISRin3 putative transposase</fullName>
    </submittedName>
</protein>
<dbReference type="InterPro" id="IPR001584">
    <property type="entry name" value="Integrase_cat-core"/>
</dbReference>
<dbReference type="eggNOG" id="COG2801">
    <property type="taxonomic scope" value="Bacteria"/>
</dbReference>
<dbReference type="PROSITE" id="PS50994">
    <property type="entry name" value="INTEGRASE"/>
    <property type="match status" value="1"/>
</dbReference>
<proteinExistence type="predicted"/>
<dbReference type="EMBL" id="GL379589">
    <property type="protein sequence ID" value="EFL92537.1"/>
    <property type="molecule type" value="Genomic_DNA"/>
</dbReference>
<reference evidence="2" key="1">
    <citation type="journal article" date="2009" name="Environ. Microbiol.">
        <title>Dynamics of genome evolution in facultative symbionts of aphids.</title>
        <authorList>
            <person name="Degnan P.H."/>
            <person name="Leonardo T.E."/>
            <person name="Cass B.N."/>
            <person name="Hurwitz B."/>
            <person name="Stern D."/>
            <person name="Gibbs R.A."/>
            <person name="Richards S."/>
            <person name="Moran N.A."/>
        </authorList>
    </citation>
    <scope>NUCLEOTIDE SEQUENCE [LARGE SCALE GENOMIC DNA]</scope>
    <source>
        <strain evidence="2">LSR1</strain>
    </source>
</reference>
<dbReference type="Proteomes" id="UP000005726">
    <property type="component" value="Unassembled WGS sequence"/>
</dbReference>
<dbReference type="NCBIfam" id="NF033516">
    <property type="entry name" value="transpos_IS3"/>
    <property type="match status" value="1"/>
</dbReference>
<dbReference type="AlphaFoldDB" id="E0WQX7"/>
<dbReference type="Gene3D" id="3.30.420.10">
    <property type="entry name" value="Ribonuclease H-like superfamily/Ribonuclease H"/>
    <property type="match status" value="1"/>
</dbReference>
<dbReference type="PANTHER" id="PTHR46889:SF4">
    <property type="entry name" value="TRANSPOSASE INSO FOR INSERTION SEQUENCE ELEMENT IS911B-RELATED"/>
    <property type="match status" value="1"/>
</dbReference>
<name>E0WQX7_9ENTR</name>
<feature type="domain" description="Integrase catalytic" evidence="1">
    <location>
        <begin position="145"/>
        <end position="311"/>
    </location>
</feature>
<dbReference type="InterPro" id="IPR036397">
    <property type="entry name" value="RNaseH_sf"/>
</dbReference>
<dbReference type="InterPro" id="IPR048020">
    <property type="entry name" value="Transpos_IS3"/>
</dbReference>
<dbReference type="InterPro" id="IPR050900">
    <property type="entry name" value="Transposase_IS3/IS150/IS904"/>
</dbReference>
<dbReference type="SUPFAM" id="SSF53098">
    <property type="entry name" value="Ribonuclease H-like"/>
    <property type="match status" value="1"/>
</dbReference>
<evidence type="ECO:0000259" key="1">
    <source>
        <dbReference type="PROSITE" id="PS50994"/>
    </source>
</evidence>
<dbReference type="PANTHER" id="PTHR46889">
    <property type="entry name" value="TRANSPOSASE INSF FOR INSERTION SEQUENCE IS3B-RELATED"/>
    <property type="match status" value="1"/>
</dbReference>
<dbReference type="HOGENOM" id="CLU_043663_1_0_6"/>
<keyword evidence="3" id="KW-1185">Reference proteome</keyword>
<gene>
    <name evidence="2" type="ORF">REG_0330</name>
</gene>
<dbReference type="Pfam" id="PF00665">
    <property type="entry name" value="rve"/>
    <property type="match status" value="1"/>
</dbReference>